<accession>A0A834STE9</accession>
<organism evidence="2 3">
    <name type="scientific">Senna tora</name>
    <dbReference type="NCBI Taxonomy" id="362788"/>
    <lineage>
        <taxon>Eukaryota</taxon>
        <taxon>Viridiplantae</taxon>
        <taxon>Streptophyta</taxon>
        <taxon>Embryophyta</taxon>
        <taxon>Tracheophyta</taxon>
        <taxon>Spermatophyta</taxon>
        <taxon>Magnoliopsida</taxon>
        <taxon>eudicotyledons</taxon>
        <taxon>Gunneridae</taxon>
        <taxon>Pentapetalae</taxon>
        <taxon>rosids</taxon>
        <taxon>fabids</taxon>
        <taxon>Fabales</taxon>
        <taxon>Fabaceae</taxon>
        <taxon>Caesalpinioideae</taxon>
        <taxon>Cassia clade</taxon>
        <taxon>Senna</taxon>
    </lineage>
</organism>
<feature type="coiled-coil region" evidence="1">
    <location>
        <begin position="6"/>
        <end position="33"/>
    </location>
</feature>
<evidence type="ECO:0000313" key="2">
    <source>
        <dbReference type="EMBL" id="KAF7810143.1"/>
    </source>
</evidence>
<proteinExistence type="predicted"/>
<keyword evidence="3" id="KW-1185">Reference proteome</keyword>
<name>A0A834STE9_9FABA</name>
<dbReference type="AlphaFoldDB" id="A0A834STE9"/>
<evidence type="ECO:0000313" key="3">
    <source>
        <dbReference type="Proteomes" id="UP000634136"/>
    </source>
</evidence>
<reference evidence="2" key="1">
    <citation type="submission" date="2020-09" db="EMBL/GenBank/DDBJ databases">
        <title>Genome-Enabled Discovery of Anthraquinone Biosynthesis in Senna tora.</title>
        <authorList>
            <person name="Kang S.-H."/>
            <person name="Pandey R.P."/>
            <person name="Lee C.-M."/>
            <person name="Sim J.-S."/>
            <person name="Jeong J.-T."/>
            <person name="Choi B.-S."/>
            <person name="Jung M."/>
            <person name="Ginzburg D."/>
            <person name="Zhao K."/>
            <person name="Won S.Y."/>
            <person name="Oh T.-J."/>
            <person name="Yu Y."/>
            <person name="Kim N.-H."/>
            <person name="Lee O.R."/>
            <person name="Lee T.-H."/>
            <person name="Bashyal P."/>
            <person name="Kim T.-S."/>
            <person name="Lee W.-H."/>
            <person name="Kawkins C."/>
            <person name="Kim C.-K."/>
            <person name="Kim J.S."/>
            <person name="Ahn B.O."/>
            <person name="Rhee S.Y."/>
            <person name="Sohng J.K."/>
        </authorList>
    </citation>
    <scope>NUCLEOTIDE SEQUENCE</scope>
    <source>
        <tissue evidence="2">Leaf</tissue>
    </source>
</reference>
<sequence>MEPTFKTEVLKELEDLKEVKQSLQQGLRQMQEAFLHLFRSFRGATSTSRVEWARWLEAKRLTKASALLVTRATFPTLRRIAALRFGSRRRRLRRGPPSSNPSRQVVWSVRAALTQVCTLPTCHPKSSRDPARASSLTDWLRRSTLSPIFSTQSRTAPFCGDLRRFFTKDAQERVLATLTDKAVMASRRWLWRITLA</sequence>
<evidence type="ECO:0000256" key="1">
    <source>
        <dbReference type="SAM" id="Coils"/>
    </source>
</evidence>
<dbReference type="Proteomes" id="UP000634136">
    <property type="component" value="Unassembled WGS sequence"/>
</dbReference>
<protein>
    <submittedName>
        <fullName evidence="2">Uncharacterized protein</fullName>
    </submittedName>
</protein>
<dbReference type="EMBL" id="JAAIUW010000011">
    <property type="protein sequence ID" value="KAF7810143.1"/>
    <property type="molecule type" value="Genomic_DNA"/>
</dbReference>
<comment type="caution">
    <text evidence="2">The sequence shown here is derived from an EMBL/GenBank/DDBJ whole genome shotgun (WGS) entry which is preliminary data.</text>
</comment>
<keyword evidence="1" id="KW-0175">Coiled coil</keyword>
<gene>
    <name evidence="2" type="ORF">G2W53_036886</name>
</gene>